<dbReference type="AlphaFoldDB" id="K7LCD3"/>
<dbReference type="Gramene" id="KRH37587">
    <property type="protein sequence ID" value="KRH37587"/>
    <property type="gene ID" value="GLYMA_09G075600"/>
</dbReference>
<dbReference type="EnsemblPlants" id="KRH37587">
    <property type="protein sequence ID" value="KRH37587"/>
    <property type="gene ID" value="GLYMA_09G075600"/>
</dbReference>
<organism evidence="1">
    <name type="scientific">Glycine max</name>
    <name type="common">Soybean</name>
    <name type="synonym">Glycine hispida</name>
    <dbReference type="NCBI Taxonomy" id="3847"/>
    <lineage>
        <taxon>Eukaryota</taxon>
        <taxon>Viridiplantae</taxon>
        <taxon>Streptophyta</taxon>
        <taxon>Embryophyta</taxon>
        <taxon>Tracheophyta</taxon>
        <taxon>Spermatophyta</taxon>
        <taxon>Magnoliopsida</taxon>
        <taxon>eudicotyledons</taxon>
        <taxon>Gunneridae</taxon>
        <taxon>Pentapetalae</taxon>
        <taxon>rosids</taxon>
        <taxon>fabids</taxon>
        <taxon>Fabales</taxon>
        <taxon>Fabaceae</taxon>
        <taxon>Papilionoideae</taxon>
        <taxon>50 kb inversion clade</taxon>
        <taxon>NPAAA clade</taxon>
        <taxon>indigoferoid/millettioid clade</taxon>
        <taxon>Phaseoleae</taxon>
        <taxon>Glycine</taxon>
        <taxon>Glycine subgen. Soja</taxon>
    </lineage>
</organism>
<sequence length="261" mass="28821">MSAPSIVSSSAMRCIVDAIPSKEWEKLQRILFVSAKDFSIGAGLKGGLTLFAILARLHVKSRQAILAALKETLRYGLFLETFVGTFVSTDEVIGSIVDHHRHWRALVAGAVAGSSMLLIGLEDQHTSLAIYILMRATPLMWKHGDIFLMCLSFSQILYSAYILKQDSLPTSYKSFLNKHGGKDPVILQGVKDIASGKPFTNLGAIEKYYKTMGIDIVHGNKSCRGHILSFLVQAYQRALSVYLPVYLIAALIVHRNGLLKR</sequence>
<reference evidence="1 2" key="1">
    <citation type="journal article" date="2010" name="Nature">
        <title>Genome sequence of the palaeopolyploid soybean.</title>
        <authorList>
            <person name="Schmutz J."/>
            <person name="Cannon S.B."/>
            <person name="Schlueter J."/>
            <person name="Ma J."/>
            <person name="Mitros T."/>
            <person name="Nelson W."/>
            <person name="Hyten D.L."/>
            <person name="Song Q."/>
            <person name="Thelen J.J."/>
            <person name="Cheng J."/>
            <person name="Xu D."/>
            <person name="Hellsten U."/>
            <person name="May G.D."/>
            <person name="Yu Y."/>
            <person name="Sakurai T."/>
            <person name="Umezawa T."/>
            <person name="Bhattacharyya M.K."/>
            <person name="Sandhu D."/>
            <person name="Valliyodan B."/>
            <person name="Lindquist E."/>
            <person name="Peto M."/>
            <person name="Grant D."/>
            <person name="Shu S."/>
            <person name="Goodstein D."/>
            <person name="Barry K."/>
            <person name="Futrell-Griggs M."/>
            <person name="Abernathy B."/>
            <person name="Du J."/>
            <person name="Tian Z."/>
            <person name="Zhu L."/>
            <person name="Gill N."/>
            <person name="Joshi T."/>
            <person name="Libault M."/>
            <person name="Sethuraman A."/>
            <person name="Zhang X.-C."/>
            <person name="Shinozaki K."/>
            <person name="Nguyen H.T."/>
            <person name="Wing R.A."/>
            <person name="Cregan P."/>
            <person name="Specht J."/>
            <person name="Grimwood J."/>
            <person name="Rokhsar D."/>
            <person name="Stacey G."/>
            <person name="Shoemaker R.C."/>
            <person name="Jackson S.A."/>
        </authorList>
    </citation>
    <scope>NUCLEOTIDE SEQUENCE</scope>
    <source>
        <strain evidence="2">cv. Williams 82</strain>
        <tissue evidence="1">Callus</tissue>
    </source>
</reference>
<dbReference type="Proteomes" id="UP000008827">
    <property type="component" value="Chromosome 9"/>
</dbReference>
<dbReference type="InterPro" id="IPR026749">
    <property type="entry name" value="Tmem135"/>
</dbReference>
<dbReference type="EMBL" id="CM000842">
    <property type="protein sequence ID" value="KRH37587.1"/>
    <property type="molecule type" value="Genomic_DNA"/>
</dbReference>
<gene>
    <name evidence="1" type="ORF">GLYMA_09G075600</name>
</gene>
<accession>K7LCD3</accession>
<evidence type="ECO:0000313" key="1">
    <source>
        <dbReference type="EMBL" id="KRH37587.1"/>
    </source>
</evidence>
<keyword evidence="3" id="KW-1185">Reference proteome</keyword>
<dbReference type="eggNOG" id="KOG1398">
    <property type="taxonomic scope" value="Eukaryota"/>
</dbReference>
<proteinExistence type="predicted"/>
<name>K7LCD3_SOYBN</name>
<reference evidence="1" key="3">
    <citation type="submission" date="2018-07" db="EMBL/GenBank/DDBJ databases">
        <title>WGS assembly of Glycine max.</title>
        <authorList>
            <person name="Schmutz J."/>
            <person name="Cannon S."/>
            <person name="Schlueter J."/>
            <person name="Ma J."/>
            <person name="Mitros T."/>
            <person name="Nelson W."/>
            <person name="Hyten D."/>
            <person name="Song Q."/>
            <person name="Thelen J."/>
            <person name="Cheng J."/>
            <person name="Xu D."/>
            <person name="Hellsten U."/>
            <person name="May G."/>
            <person name="Yu Y."/>
            <person name="Sakurai T."/>
            <person name="Umezawa T."/>
            <person name="Bhattacharyya M."/>
            <person name="Sandhu D."/>
            <person name="Valliyodan B."/>
            <person name="Lindquist E."/>
            <person name="Peto M."/>
            <person name="Grant D."/>
            <person name="Shu S."/>
            <person name="Goodstein D."/>
            <person name="Barry K."/>
            <person name="Futrell-Griggs M."/>
            <person name="Abernathy B."/>
            <person name="Du J."/>
            <person name="Tian Z."/>
            <person name="Zhu L."/>
            <person name="Gill N."/>
            <person name="Joshi T."/>
            <person name="Libault M."/>
            <person name="Sethuraman A."/>
            <person name="Zhang X."/>
            <person name="Shinozaki K."/>
            <person name="Nguyen H."/>
            <person name="Wing R."/>
            <person name="Cregan P."/>
            <person name="Specht J."/>
            <person name="Grimwood J."/>
            <person name="Rokhsar D."/>
            <person name="Stacey G."/>
            <person name="Shoemaker R."/>
            <person name="Jackson S."/>
        </authorList>
    </citation>
    <scope>NUCLEOTIDE SEQUENCE</scope>
    <source>
        <tissue evidence="1">Callus</tissue>
    </source>
</reference>
<dbReference type="HOGENOM" id="CLU_032777_0_0_1"/>
<protein>
    <submittedName>
        <fullName evidence="1 2">Uncharacterized protein</fullName>
    </submittedName>
</protein>
<dbReference type="PaxDb" id="3847-GLYMA09G08866.1"/>
<dbReference type="PANTHER" id="PTHR12459">
    <property type="entry name" value="TRANSMEMBRANE PROTEIN 135-RELATED"/>
    <property type="match status" value="1"/>
</dbReference>
<dbReference type="PANTHER" id="PTHR12459:SF15">
    <property type="entry name" value="TRANSMEMBRANE PROTEIN 135"/>
    <property type="match status" value="1"/>
</dbReference>
<dbReference type="OMA" id="TYCASEN"/>
<reference evidence="2" key="2">
    <citation type="submission" date="2018-02" db="UniProtKB">
        <authorList>
            <consortium name="EnsemblPlants"/>
        </authorList>
    </citation>
    <scope>IDENTIFICATION</scope>
    <source>
        <strain evidence="2">Williams 82</strain>
    </source>
</reference>
<evidence type="ECO:0000313" key="3">
    <source>
        <dbReference type="Proteomes" id="UP000008827"/>
    </source>
</evidence>
<dbReference type="InParanoid" id="K7LCD3"/>
<evidence type="ECO:0000313" key="2">
    <source>
        <dbReference type="EnsemblPlants" id="KRH37587"/>
    </source>
</evidence>